<dbReference type="KEGG" id="nfn:NFRAN_2559"/>
<dbReference type="Proteomes" id="UP000294299">
    <property type="component" value="Chromosome NFRAN"/>
</dbReference>
<gene>
    <name evidence="1" type="ORF">NFRAN_2559</name>
</gene>
<dbReference type="AlphaFoldDB" id="A0A484IFU3"/>
<reference evidence="1 2" key="1">
    <citation type="submission" date="2019-02" db="EMBL/GenBank/DDBJ databases">
        <authorList>
            <person name="Lehtovirta-Morley E L."/>
        </authorList>
    </citation>
    <scope>NUCLEOTIDE SEQUENCE [LARGE SCALE GENOMIC DNA]</scope>
    <source>
        <strain evidence="1">NFRAN1</strain>
    </source>
</reference>
<proteinExistence type="predicted"/>
<accession>A0A484IFU3</accession>
<evidence type="ECO:0000313" key="1">
    <source>
        <dbReference type="EMBL" id="VFJ14881.1"/>
    </source>
</evidence>
<keyword evidence="2" id="KW-1185">Reference proteome</keyword>
<protein>
    <submittedName>
        <fullName evidence="1">Uncharacterized protein</fullName>
    </submittedName>
</protein>
<dbReference type="EMBL" id="LR216287">
    <property type="protein sequence ID" value="VFJ14881.1"/>
    <property type="molecule type" value="Genomic_DNA"/>
</dbReference>
<sequence>MLIGLDFESDKDRSVKNHGLIDQYFFVRILVSIHSLVNTKRRDRVVC</sequence>
<organism evidence="1 2">
    <name type="scientific">Candidatus Nitrosocosmicus franklandianus</name>
    <dbReference type="NCBI Taxonomy" id="1798806"/>
    <lineage>
        <taxon>Archaea</taxon>
        <taxon>Nitrososphaerota</taxon>
        <taxon>Nitrososphaeria</taxon>
        <taxon>Nitrososphaerales</taxon>
        <taxon>Nitrososphaeraceae</taxon>
        <taxon>Candidatus Nitrosocosmicus</taxon>
    </lineage>
</organism>
<name>A0A484IFU3_9ARCH</name>
<evidence type="ECO:0000313" key="2">
    <source>
        <dbReference type="Proteomes" id="UP000294299"/>
    </source>
</evidence>